<dbReference type="STRING" id="760011.Spico_0903"/>
<reference evidence="1 2" key="2">
    <citation type="journal article" date="2012" name="Stand. Genomic Sci.">
        <title>Complete genome sequence of the termite hindgut bacterium Spirochaeta coccoides type strain (SPN1(T)), reclassification in the genus Sphaerochaeta as Sphaerochaeta coccoides comb. nov. and emendations of the family Spirochaetaceae and the genus Sphaerochaeta.</title>
        <authorList>
            <person name="Abt B."/>
            <person name="Han C."/>
            <person name="Scheuner C."/>
            <person name="Lu M."/>
            <person name="Lapidus A."/>
            <person name="Nolan M."/>
            <person name="Lucas S."/>
            <person name="Hammon N."/>
            <person name="Deshpande S."/>
            <person name="Cheng J.F."/>
            <person name="Tapia R."/>
            <person name="Goodwin L.A."/>
            <person name="Pitluck S."/>
            <person name="Liolios K."/>
            <person name="Pagani I."/>
            <person name="Ivanova N."/>
            <person name="Mavromatis K."/>
            <person name="Mikhailova N."/>
            <person name="Huntemann M."/>
            <person name="Pati A."/>
            <person name="Chen A."/>
            <person name="Palaniappan K."/>
            <person name="Land M."/>
            <person name="Hauser L."/>
            <person name="Brambilla E.M."/>
            <person name="Rohde M."/>
            <person name="Spring S."/>
            <person name="Gronow S."/>
            <person name="Goker M."/>
            <person name="Woyke T."/>
            <person name="Bristow J."/>
            <person name="Eisen J.A."/>
            <person name="Markowitz V."/>
            <person name="Hugenholtz P."/>
            <person name="Kyrpides N.C."/>
            <person name="Klenk H.P."/>
            <person name="Detter J.C."/>
        </authorList>
    </citation>
    <scope>NUCLEOTIDE SEQUENCE [LARGE SCALE GENOMIC DNA]</scope>
    <source>
        <strain evidence="2">ATCC BAA-1237 / DSM 17374 / SPN1</strain>
    </source>
</reference>
<dbReference type="KEGG" id="scc:Spico_0903"/>
<dbReference type="eggNOG" id="ENOG5034ATE">
    <property type="taxonomic scope" value="Bacteria"/>
</dbReference>
<accession>F4GIJ3</accession>
<dbReference type="HOGENOM" id="CLU_555371_0_0_12"/>
<evidence type="ECO:0000313" key="2">
    <source>
        <dbReference type="Proteomes" id="UP000007939"/>
    </source>
</evidence>
<protein>
    <submittedName>
        <fullName evidence="1">Uncharacterized protein</fullName>
    </submittedName>
</protein>
<dbReference type="RefSeq" id="WP_013739523.1">
    <property type="nucleotide sequence ID" value="NC_015436.1"/>
</dbReference>
<reference evidence="2" key="1">
    <citation type="submission" date="2011-04" db="EMBL/GenBank/DDBJ databases">
        <title>The complete genome of Spirochaeta coccoides DSM 17374.</title>
        <authorList>
            <person name="Lucas S."/>
            <person name="Copeland A."/>
            <person name="Lapidus A."/>
            <person name="Bruce D."/>
            <person name="Goodwin L."/>
            <person name="Pitluck S."/>
            <person name="Peters L."/>
            <person name="Kyrpides N."/>
            <person name="Mavromatis K."/>
            <person name="Pagani I."/>
            <person name="Ivanova N."/>
            <person name="Ovchinnikova G."/>
            <person name="Lu M."/>
            <person name="Detter J.C."/>
            <person name="Tapia R."/>
            <person name="Han C."/>
            <person name="Land M."/>
            <person name="Hauser L."/>
            <person name="Markowitz V."/>
            <person name="Cheng J.-F."/>
            <person name="Hugenholtz P."/>
            <person name="Woyke T."/>
            <person name="Wu D."/>
            <person name="Spring S."/>
            <person name="Schroeder M."/>
            <person name="Brambilla E."/>
            <person name="Klenk H.-P."/>
            <person name="Eisen J.A."/>
        </authorList>
    </citation>
    <scope>NUCLEOTIDE SEQUENCE [LARGE SCALE GENOMIC DNA]</scope>
    <source>
        <strain evidence="2">ATCC BAA-1237 / DSM 17374 / SPN1</strain>
    </source>
</reference>
<name>F4GIJ3_PARC1</name>
<sequence length="494" mass="56307">MNPRYLPFIQEKDGIPATFLPIAPLGEKLPTYLFQGKKQPLWYISGDTITPIYWTNIVPAGDMQCIYFDRLDLESFETLASSRRSEALRILQDFARALLVLGKDMVSVENGLLPLWKMWIVSGGGFLVLSRTISELMASSLNDDGRHEGWYAWATPRTNPAFTLCHQFTQMLYFALMGFPPFFTADTREDKFRFFPVPHDLHHPEMDSTCDWINSMLRLSIPRQQDAAGNKNPVSALSWWLEASRDVTWTVPEQAAVTVQEAQHRASTSDEKARTFFAHQVKRASHRRFWRKRGTVIIAVVIAVAAISWFTADRIRTLNAPPQTAGLEPTAIIADYYEGQNALDISRLEDSLAKGVKSPLSFELTNLFVTSRMRLANENIDPHMTPDEWIASGREPIPETYYVYGVTDLRIERTGEDSWQAITTLYTPYQYDSTQTSDSGTSSLETPKAVTTYVYEQTTDFTLAFSERGWWEITSVGNSYIELRDVIEIPYIPR</sequence>
<evidence type="ECO:0000313" key="1">
    <source>
        <dbReference type="EMBL" id="AEC02127.1"/>
    </source>
</evidence>
<dbReference type="OrthoDB" id="367994at2"/>
<dbReference type="AlphaFoldDB" id="F4GIJ3"/>
<dbReference type="EMBL" id="CP002659">
    <property type="protein sequence ID" value="AEC02127.1"/>
    <property type="molecule type" value="Genomic_DNA"/>
</dbReference>
<gene>
    <name evidence="1" type="ordered locus">Spico_0903</name>
</gene>
<organism evidence="1 2">
    <name type="scientific">Parasphaerochaeta coccoides (strain ATCC BAA-1237 / DSM 17374 / SPN1)</name>
    <name type="common">Sphaerochaeta coccoides</name>
    <dbReference type="NCBI Taxonomy" id="760011"/>
    <lineage>
        <taxon>Bacteria</taxon>
        <taxon>Pseudomonadati</taxon>
        <taxon>Spirochaetota</taxon>
        <taxon>Spirochaetia</taxon>
        <taxon>Spirochaetales</taxon>
        <taxon>Sphaerochaetaceae</taxon>
        <taxon>Parasphaerochaeta</taxon>
    </lineage>
</organism>
<proteinExistence type="predicted"/>
<keyword evidence="2" id="KW-1185">Reference proteome</keyword>
<dbReference type="Proteomes" id="UP000007939">
    <property type="component" value="Chromosome"/>
</dbReference>